<name>A0AAD9JRA1_9ANNE</name>
<dbReference type="InterPro" id="IPR035925">
    <property type="entry name" value="BSD_dom_sf"/>
</dbReference>
<dbReference type="PROSITE" id="PS50858">
    <property type="entry name" value="BSD"/>
    <property type="match status" value="1"/>
</dbReference>
<protein>
    <recommendedName>
        <fullName evidence="2">BSD domain-containing protein</fullName>
    </recommendedName>
</protein>
<dbReference type="SMART" id="SM00751">
    <property type="entry name" value="BSD"/>
    <property type="match status" value="1"/>
</dbReference>
<feature type="compositionally biased region" description="Basic and acidic residues" evidence="1">
    <location>
        <begin position="406"/>
        <end position="415"/>
    </location>
</feature>
<feature type="compositionally biased region" description="Acidic residues" evidence="1">
    <location>
        <begin position="387"/>
        <end position="405"/>
    </location>
</feature>
<dbReference type="Pfam" id="PF03909">
    <property type="entry name" value="BSD"/>
    <property type="match status" value="1"/>
</dbReference>
<accession>A0AAD9JRA1</accession>
<evidence type="ECO:0000313" key="4">
    <source>
        <dbReference type="Proteomes" id="UP001208570"/>
    </source>
</evidence>
<feature type="compositionally biased region" description="Low complexity" evidence="1">
    <location>
        <begin position="298"/>
        <end position="307"/>
    </location>
</feature>
<feature type="compositionally biased region" description="Basic and acidic residues" evidence="1">
    <location>
        <begin position="342"/>
        <end position="359"/>
    </location>
</feature>
<gene>
    <name evidence="3" type="ORF">LSH36_190g05058</name>
</gene>
<evidence type="ECO:0000313" key="3">
    <source>
        <dbReference type="EMBL" id="KAK2157502.1"/>
    </source>
</evidence>
<dbReference type="Gene3D" id="1.10.3970.10">
    <property type="entry name" value="BSD domain"/>
    <property type="match status" value="1"/>
</dbReference>
<feature type="compositionally biased region" description="Polar residues" evidence="1">
    <location>
        <begin position="252"/>
        <end position="271"/>
    </location>
</feature>
<feature type="domain" description="BSD" evidence="2">
    <location>
        <begin position="154"/>
        <end position="206"/>
    </location>
</feature>
<dbReference type="AlphaFoldDB" id="A0AAD9JRA1"/>
<comment type="caution">
    <text evidence="3">The sequence shown here is derived from an EMBL/GenBank/DDBJ whole genome shotgun (WGS) entry which is preliminary data.</text>
</comment>
<dbReference type="PANTHER" id="PTHR16019">
    <property type="entry name" value="SYNAPSE-ASSOCIATED PROTEIN"/>
    <property type="match status" value="1"/>
</dbReference>
<keyword evidence="4" id="KW-1185">Reference proteome</keyword>
<dbReference type="Proteomes" id="UP001208570">
    <property type="component" value="Unassembled WGS sequence"/>
</dbReference>
<proteinExistence type="predicted"/>
<sequence length="426" mass="47349">MAEDSEGAQSLPERAMCGAPGSTWWGGWLQVAKEKSVSALEFMKKDVTEFTNTMQSDSESLACNFRSKLNVKQQETAVAASQKVKQGVSLLLDGIKTALIIPPEEMEEDEAETITFSSAEHIFDRAKARLHAIQVDPGTYCNEPTGSKEEFEKWKSSFDLEGKKGDISELLVANVEVRALYTQMVPSTVSHSDFWQRYFYKLYQLEQEDKRRAELMKRAEITADSDLAWDDEDDWENMNNTSDKAEEGLSKDGQSSQQTSAEGDVLPTTQTEKGEKPVDAESELVSLKNDDIKPANKDGITSTSTDSSSKDSSIETITVLSGVSALDSPSEKQPVAQNTVHITDDQQKASALKTKEKGDLVVVGNSSSSARTSPSSSESNSHNKESLDEEWEKDFDIEVTEEELQAELRSHPVDIKEEDEDWENWE</sequence>
<dbReference type="SUPFAM" id="SSF140383">
    <property type="entry name" value="BSD domain-like"/>
    <property type="match status" value="1"/>
</dbReference>
<dbReference type="PANTHER" id="PTHR16019:SF5">
    <property type="entry name" value="BSD DOMAIN-CONTAINING PROTEIN 1"/>
    <property type="match status" value="1"/>
</dbReference>
<dbReference type="InterPro" id="IPR051494">
    <property type="entry name" value="BSD_domain-containing"/>
</dbReference>
<reference evidence="3" key="1">
    <citation type="journal article" date="2023" name="Mol. Biol. Evol.">
        <title>Third-Generation Sequencing Reveals the Adaptive Role of the Epigenome in Three Deep-Sea Polychaetes.</title>
        <authorList>
            <person name="Perez M."/>
            <person name="Aroh O."/>
            <person name="Sun Y."/>
            <person name="Lan Y."/>
            <person name="Juniper S.K."/>
            <person name="Young C.R."/>
            <person name="Angers B."/>
            <person name="Qian P.Y."/>
        </authorList>
    </citation>
    <scope>NUCLEOTIDE SEQUENCE</scope>
    <source>
        <strain evidence="3">P08H-3</strain>
    </source>
</reference>
<feature type="region of interest" description="Disordered" evidence="1">
    <location>
        <begin position="230"/>
        <end position="426"/>
    </location>
</feature>
<dbReference type="GO" id="GO:0005737">
    <property type="term" value="C:cytoplasm"/>
    <property type="evidence" value="ECO:0007669"/>
    <property type="project" value="TreeGrafter"/>
</dbReference>
<evidence type="ECO:0000256" key="1">
    <source>
        <dbReference type="SAM" id="MobiDB-lite"/>
    </source>
</evidence>
<dbReference type="EMBL" id="JAODUP010000190">
    <property type="protein sequence ID" value="KAK2157502.1"/>
    <property type="molecule type" value="Genomic_DNA"/>
</dbReference>
<evidence type="ECO:0000259" key="2">
    <source>
        <dbReference type="PROSITE" id="PS50858"/>
    </source>
</evidence>
<feature type="compositionally biased region" description="Acidic residues" evidence="1">
    <location>
        <begin position="416"/>
        <end position="426"/>
    </location>
</feature>
<feature type="compositionally biased region" description="Low complexity" evidence="1">
    <location>
        <begin position="365"/>
        <end position="380"/>
    </location>
</feature>
<dbReference type="InterPro" id="IPR005607">
    <property type="entry name" value="BSD_dom"/>
</dbReference>
<organism evidence="3 4">
    <name type="scientific">Paralvinella palmiformis</name>
    <dbReference type="NCBI Taxonomy" id="53620"/>
    <lineage>
        <taxon>Eukaryota</taxon>
        <taxon>Metazoa</taxon>
        <taxon>Spiralia</taxon>
        <taxon>Lophotrochozoa</taxon>
        <taxon>Annelida</taxon>
        <taxon>Polychaeta</taxon>
        <taxon>Sedentaria</taxon>
        <taxon>Canalipalpata</taxon>
        <taxon>Terebellida</taxon>
        <taxon>Terebelliformia</taxon>
        <taxon>Alvinellidae</taxon>
        <taxon>Paralvinella</taxon>
    </lineage>
</organism>